<reference evidence="6" key="1">
    <citation type="submission" date="2017-09" db="EMBL/GenBank/DDBJ databases">
        <title>Depth-based differentiation of microbial function through sediment-hosted aquifers and enrichment of novel symbionts in the deep terrestrial subsurface.</title>
        <authorList>
            <person name="Probst A.J."/>
            <person name="Ladd B."/>
            <person name="Jarett J.K."/>
            <person name="Geller-Mcgrath D.E."/>
            <person name="Sieber C.M.K."/>
            <person name="Emerson J.B."/>
            <person name="Anantharaman K."/>
            <person name="Thomas B.C."/>
            <person name="Malmstrom R."/>
            <person name="Stieglmeier M."/>
            <person name="Klingl A."/>
            <person name="Woyke T."/>
            <person name="Ryan C.M."/>
            <person name="Banfield J.F."/>
        </authorList>
    </citation>
    <scope>NUCLEOTIDE SEQUENCE [LARGE SCALE GENOMIC DNA]</scope>
</reference>
<protein>
    <recommendedName>
        <fullName evidence="4">Bacterial type II secretion system protein E domain-containing protein</fullName>
    </recommendedName>
</protein>
<dbReference type="InterPro" id="IPR027417">
    <property type="entry name" value="P-loop_NTPase"/>
</dbReference>
<evidence type="ECO:0000256" key="2">
    <source>
        <dbReference type="ARBA" id="ARBA00022741"/>
    </source>
</evidence>
<evidence type="ECO:0000256" key="1">
    <source>
        <dbReference type="ARBA" id="ARBA00006611"/>
    </source>
</evidence>
<dbReference type="AlphaFoldDB" id="A0A2H0UR26"/>
<feature type="domain" description="Bacterial type II secretion system protein E" evidence="4">
    <location>
        <begin position="386"/>
        <end position="400"/>
    </location>
</feature>
<evidence type="ECO:0000256" key="3">
    <source>
        <dbReference type="ARBA" id="ARBA00022840"/>
    </source>
</evidence>
<evidence type="ECO:0000313" key="5">
    <source>
        <dbReference type="EMBL" id="PIR88837.1"/>
    </source>
</evidence>
<dbReference type="CDD" id="cd01129">
    <property type="entry name" value="PulE-GspE-like"/>
    <property type="match status" value="1"/>
</dbReference>
<name>A0A2H0UR26_9BACT</name>
<dbReference type="SUPFAM" id="SSF52540">
    <property type="entry name" value="P-loop containing nucleoside triphosphate hydrolases"/>
    <property type="match status" value="1"/>
</dbReference>
<dbReference type="Pfam" id="PF00437">
    <property type="entry name" value="T2SSE"/>
    <property type="match status" value="1"/>
</dbReference>
<keyword evidence="2" id="KW-0547">Nucleotide-binding</keyword>
<comment type="similarity">
    <text evidence="1">Belongs to the GSP E family.</text>
</comment>
<dbReference type="PANTHER" id="PTHR30258:SF1">
    <property type="entry name" value="PROTEIN TRANSPORT PROTEIN HOFB HOMOLOG"/>
    <property type="match status" value="1"/>
</dbReference>
<evidence type="ECO:0000259" key="4">
    <source>
        <dbReference type="PROSITE" id="PS00662"/>
    </source>
</evidence>
<dbReference type="InterPro" id="IPR003593">
    <property type="entry name" value="AAA+_ATPase"/>
</dbReference>
<dbReference type="InterPro" id="IPR001482">
    <property type="entry name" value="T2SS/T4SS_dom"/>
</dbReference>
<dbReference type="InterPro" id="IPR007831">
    <property type="entry name" value="T2SS_GspE_N"/>
</dbReference>
<proteinExistence type="inferred from homology"/>
<gene>
    <name evidence="5" type="ORF">COU09_00210</name>
</gene>
<sequence length="576" mass="64216">MDNQALINELINSGKLSKEVGELALRDANSFGRGIEEILLSKNALPEIDIAQAKAKVLNIPYKKVSVTEIDDKLLKLIPEETAKTYKVIPLSQDGETLIVGMVNPDDDKSQEMLRFIGKQNKVSLGAYVITQSDLDAVLHRYSPFTSIYQEALRSLNLKPTGGIESPTKTIGLEERGKGVAEDAPVIKIVASLLKEAVAAKASDIHIEPQRKRMRVRFRMDGRLKEFASMPLELHQPIASRVKIMSDLKIDENRVPQDGRFRTNIFGREIDFRVSTFPTPAGEKIALRVLDPETGLKSLDDLGMKERNKNILLRNVNRPYGMVLITGPTGSGKTTTIYALMQIMNQEIKNIVSLEDPVEYTIDGLNQSQVRPEIKYTFASGLRQILRQDPDVIMVGEIRDKETAELSVHAALTGHIVLSTLHTNNSVSVIPRLVDMGVEPFLLPSALNLMAAQRLVSRLCDACKKEEKPSEQLNREIEAQLATLPPELKERYKEPHKVYRPVGCDKCHNGLTGRVALFELFEMTPQLSEALSESIQESKIQAEAKRQGMVTLRQDGIMKALDGLVSIEEVLRETAQ</sequence>
<dbReference type="Gene3D" id="3.40.50.300">
    <property type="entry name" value="P-loop containing nucleotide triphosphate hydrolases"/>
    <property type="match status" value="1"/>
</dbReference>
<organism evidence="5 6">
    <name type="scientific">Candidatus Harrisonbacteria bacterium CG10_big_fil_rev_8_21_14_0_10_44_23</name>
    <dbReference type="NCBI Taxonomy" id="1974585"/>
    <lineage>
        <taxon>Bacteria</taxon>
        <taxon>Candidatus Harrisoniibacteriota</taxon>
    </lineage>
</organism>
<dbReference type="PROSITE" id="PS00662">
    <property type="entry name" value="T2SP_E"/>
    <property type="match status" value="1"/>
</dbReference>
<dbReference type="GO" id="GO:0005524">
    <property type="term" value="F:ATP binding"/>
    <property type="evidence" value="ECO:0007669"/>
    <property type="project" value="UniProtKB-KW"/>
</dbReference>
<dbReference type="Gene3D" id="3.30.300.160">
    <property type="entry name" value="Type II secretion system, protein E, N-terminal domain"/>
    <property type="match status" value="1"/>
</dbReference>
<dbReference type="PANTHER" id="PTHR30258">
    <property type="entry name" value="TYPE II SECRETION SYSTEM PROTEIN GSPE-RELATED"/>
    <property type="match status" value="1"/>
</dbReference>
<keyword evidence="3" id="KW-0067">ATP-binding</keyword>
<dbReference type="Gene3D" id="3.30.450.90">
    <property type="match status" value="1"/>
</dbReference>
<dbReference type="SUPFAM" id="SSF160246">
    <property type="entry name" value="EspE N-terminal domain-like"/>
    <property type="match status" value="1"/>
</dbReference>
<evidence type="ECO:0000313" key="6">
    <source>
        <dbReference type="Proteomes" id="UP000229615"/>
    </source>
</evidence>
<dbReference type="EMBL" id="PFBB01000002">
    <property type="protein sequence ID" value="PIR88837.1"/>
    <property type="molecule type" value="Genomic_DNA"/>
</dbReference>
<dbReference type="Pfam" id="PF05157">
    <property type="entry name" value="MshEN"/>
    <property type="match status" value="1"/>
</dbReference>
<accession>A0A2H0UR26</accession>
<dbReference type="GO" id="GO:0005886">
    <property type="term" value="C:plasma membrane"/>
    <property type="evidence" value="ECO:0007669"/>
    <property type="project" value="TreeGrafter"/>
</dbReference>
<comment type="caution">
    <text evidence="5">The sequence shown here is derived from an EMBL/GenBank/DDBJ whole genome shotgun (WGS) entry which is preliminary data.</text>
</comment>
<dbReference type="InterPro" id="IPR037257">
    <property type="entry name" value="T2SS_E_N_sf"/>
</dbReference>
<dbReference type="SMART" id="SM00382">
    <property type="entry name" value="AAA"/>
    <property type="match status" value="1"/>
</dbReference>
<dbReference type="Proteomes" id="UP000229615">
    <property type="component" value="Unassembled WGS sequence"/>
</dbReference>
<dbReference type="GO" id="GO:0016887">
    <property type="term" value="F:ATP hydrolysis activity"/>
    <property type="evidence" value="ECO:0007669"/>
    <property type="project" value="TreeGrafter"/>
</dbReference>